<evidence type="ECO:0000256" key="1">
    <source>
        <dbReference type="SAM" id="Phobius"/>
    </source>
</evidence>
<evidence type="ECO:0000313" key="3">
    <source>
        <dbReference type="Proteomes" id="UP000053558"/>
    </source>
</evidence>
<dbReference type="Proteomes" id="UP000053558">
    <property type="component" value="Unassembled WGS sequence"/>
</dbReference>
<sequence length="231" mass="25523">MLLKRLTALYREWVYVVYFASLLLLVWVALTVLRVTQTIPVTHTPVVHLCNEISHDWPQGSGSASLWIIVSFDTFVVSCILARTLPFRQLKGANTIARTLATDGLMYYIVVCIINIANAICIMKAPAGIKNIFGQLQLHFTVTMISRITLSLPKEHRKLTGMGSRAPSRWQDATTILPPIQFTQRTVRTVARTQSSAEPRDCVSGDGDVELVPVRTRASQVCSIVEEGGGG</sequence>
<dbReference type="EMBL" id="JH711585">
    <property type="protein sequence ID" value="EIW76886.1"/>
    <property type="molecule type" value="Genomic_DNA"/>
</dbReference>
<gene>
    <name evidence="2" type="ORF">CONPUDRAFT_92761</name>
</gene>
<feature type="transmembrane region" description="Helical" evidence="1">
    <location>
        <begin position="105"/>
        <end position="126"/>
    </location>
</feature>
<proteinExistence type="predicted"/>
<feature type="transmembrane region" description="Helical" evidence="1">
    <location>
        <begin position="64"/>
        <end position="85"/>
    </location>
</feature>
<reference evidence="3" key="1">
    <citation type="journal article" date="2012" name="Science">
        <title>The Paleozoic origin of enzymatic lignin decomposition reconstructed from 31 fungal genomes.</title>
        <authorList>
            <person name="Floudas D."/>
            <person name="Binder M."/>
            <person name="Riley R."/>
            <person name="Barry K."/>
            <person name="Blanchette R.A."/>
            <person name="Henrissat B."/>
            <person name="Martinez A.T."/>
            <person name="Otillar R."/>
            <person name="Spatafora J.W."/>
            <person name="Yadav J.S."/>
            <person name="Aerts A."/>
            <person name="Benoit I."/>
            <person name="Boyd A."/>
            <person name="Carlson A."/>
            <person name="Copeland A."/>
            <person name="Coutinho P.M."/>
            <person name="de Vries R.P."/>
            <person name="Ferreira P."/>
            <person name="Findley K."/>
            <person name="Foster B."/>
            <person name="Gaskell J."/>
            <person name="Glotzer D."/>
            <person name="Gorecki P."/>
            <person name="Heitman J."/>
            <person name="Hesse C."/>
            <person name="Hori C."/>
            <person name="Igarashi K."/>
            <person name="Jurgens J.A."/>
            <person name="Kallen N."/>
            <person name="Kersten P."/>
            <person name="Kohler A."/>
            <person name="Kuees U."/>
            <person name="Kumar T.K.A."/>
            <person name="Kuo A."/>
            <person name="LaButti K."/>
            <person name="Larrondo L.F."/>
            <person name="Lindquist E."/>
            <person name="Ling A."/>
            <person name="Lombard V."/>
            <person name="Lucas S."/>
            <person name="Lundell T."/>
            <person name="Martin R."/>
            <person name="McLaughlin D.J."/>
            <person name="Morgenstern I."/>
            <person name="Morin E."/>
            <person name="Murat C."/>
            <person name="Nagy L.G."/>
            <person name="Nolan M."/>
            <person name="Ohm R.A."/>
            <person name="Patyshakuliyeva A."/>
            <person name="Rokas A."/>
            <person name="Ruiz-Duenas F.J."/>
            <person name="Sabat G."/>
            <person name="Salamov A."/>
            <person name="Samejima M."/>
            <person name="Schmutz J."/>
            <person name="Slot J.C."/>
            <person name="St John F."/>
            <person name="Stenlid J."/>
            <person name="Sun H."/>
            <person name="Sun S."/>
            <person name="Syed K."/>
            <person name="Tsang A."/>
            <person name="Wiebenga A."/>
            <person name="Young D."/>
            <person name="Pisabarro A."/>
            <person name="Eastwood D.C."/>
            <person name="Martin F."/>
            <person name="Cullen D."/>
            <person name="Grigoriev I.V."/>
            <person name="Hibbett D.S."/>
        </authorList>
    </citation>
    <scope>NUCLEOTIDE SEQUENCE [LARGE SCALE GENOMIC DNA]</scope>
    <source>
        <strain evidence="3">RWD-64-598 SS2</strain>
    </source>
</reference>
<feature type="transmembrane region" description="Helical" evidence="1">
    <location>
        <begin position="12"/>
        <end position="33"/>
    </location>
</feature>
<dbReference type="GeneID" id="19211544"/>
<comment type="caution">
    <text evidence="2">The sequence shown here is derived from an EMBL/GenBank/DDBJ whole genome shotgun (WGS) entry which is preliminary data.</text>
</comment>
<dbReference type="KEGG" id="cput:CONPUDRAFT_92761"/>
<name>A0A5M3MCX1_CONPW</name>
<evidence type="ECO:0000313" key="2">
    <source>
        <dbReference type="EMBL" id="EIW76886.1"/>
    </source>
</evidence>
<dbReference type="AlphaFoldDB" id="A0A5M3MCX1"/>
<accession>A0A5M3MCX1</accession>
<dbReference type="RefSeq" id="XP_007773205.1">
    <property type="nucleotide sequence ID" value="XM_007775015.1"/>
</dbReference>
<keyword evidence="1" id="KW-0472">Membrane</keyword>
<protein>
    <submittedName>
        <fullName evidence="2">Uncharacterized protein</fullName>
    </submittedName>
</protein>
<keyword evidence="1" id="KW-0812">Transmembrane</keyword>
<keyword evidence="1" id="KW-1133">Transmembrane helix</keyword>
<keyword evidence="3" id="KW-1185">Reference proteome</keyword>
<organism evidence="2 3">
    <name type="scientific">Coniophora puteana (strain RWD-64-598)</name>
    <name type="common">Brown rot fungus</name>
    <dbReference type="NCBI Taxonomy" id="741705"/>
    <lineage>
        <taxon>Eukaryota</taxon>
        <taxon>Fungi</taxon>
        <taxon>Dikarya</taxon>
        <taxon>Basidiomycota</taxon>
        <taxon>Agaricomycotina</taxon>
        <taxon>Agaricomycetes</taxon>
        <taxon>Agaricomycetidae</taxon>
        <taxon>Boletales</taxon>
        <taxon>Coniophorineae</taxon>
        <taxon>Coniophoraceae</taxon>
        <taxon>Coniophora</taxon>
    </lineage>
</organism>